<gene>
    <name evidence="4" type="ORF">TCEB3V08_LOCUS8014</name>
</gene>
<evidence type="ECO:0000259" key="3">
    <source>
        <dbReference type="Pfam" id="PF13863"/>
    </source>
</evidence>
<dbReference type="PANTHER" id="PTHR21683:SF2">
    <property type="entry name" value="COILED-COIL DOMAIN-CONTAINING PROTEIN 42 LIKE-2-LIKE"/>
    <property type="match status" value="1"/>
</dbReference>
<feature type="domain" description="DUF4200" evidence="3">
    <location>
        <begin position="85"/>
        <end position="199"/>
    </location>
</feature>
<dbReference type="InterPro" id="IPR025252">
    <property type="entry name" value="DUF4200"/>
</dbReference>
<dbReference type="GO" id="GO:0005856">
    <property type="term" value="C:cytoskeleton"/>
    <property type="evidence" value="ECO:0007669"/>
    <property type="project" value="UniProtKB-ARBA"/>
</dbReference>
<proteinExistence type="predicted"/>
<feature type="region of interest" description="Disordered" evidence="2">
    <location>
        <begin position="406"/>
        <end position="451"/>
    </location>
</feature>
<protein>
    <recommendedName>
        <fullName evidence="3">DUF4200 domain-containing protein</fullName>
    </recommendedName>
</protein>
<keyword evidence="1" id="KW-0175">Coiled coil</keyword>
<organism evidence="4">
    <name type="scientific">Timema cristinae</name>
    <name type="common">Walking stick</name>
    <dbReference type="NCBI Taxonomy" id="61476"/>
    <lineage>
        <taxon>Eukaryota</taxon>
        <taxon>Metazoa</taxon>
        <taxon>Ecdysozoa</taxon>
        <taxon>Arthropoda</taxon>
        <taxon>Hexapoda</taxon>
        <taxon>Insecta</taxon>
        <taxon>Pterygota</taxon>
        <taxon>Neoptera</taxon>
        <taxon>Polyneoptera</taxon>
        <taxon>Phasmatodea</taxon>
        <taxon>Timematodea</taxon>
        <taxon>Timematoidea</taxon>
        <taxon>Timematidae</taxon>
        <taxon>Timema</taxon>
    </lineage>
</organism>
<dbReference type="EMBL" id="OC319471">
    <property type="protein sequence ID" value="CAD7405518.1"/>
    <property type="molecule type" value="Genomic_DNA"/>
</dbReference>
<dbReference type="InterPro" id="IPR051147">
    <property type="entry name" value="CFAP_domain-containing"/>
</dbReference>
<accession>A0A7R9CZZ8</accession>
<name>A0A7R9CZZ8_TIMCR</name>
<sequence>MEEKFSIKKSFHKNLLLVKSKGESDHVPSKSTPQMQMSATPRDLPLEKTVEEFLVSKMEERLRRVHKKPEWDVARVSPSCKVVLARRELDAADCRLAEKRKEQSKQRALLDKQWEDLAEKEKALRDSFTRFHSFLTENELKRERASKKLQEELSLQEHRDLDIAAMKETISKLDLIKQNMDQHVTDYKIYEDFLKKVVTVSKFNSIHEVLNRYETLVATRDELAARQKRDLTALERERSEMAHLSQEKTHTIIGLNNELAALHVRYDKALANTSTWEASVERIKKTGSKRTSELGQVGRSLDNIRGGAGRSLDDIRVGAGRSLDDIRVGAGRSLDDIRAGAGRSLDNVRAGAGRSLDNIRVGAGRSLDDIRVGAGRSLDNIRVGARRSLDDIRVGARTGSDVEYVPAGVQTPRGTPDIGPGGRASPAYVHQEVSARDDTGGAGGQEPRKYR</sequence>
<dbReference type="Pfam" id="PF13863">
    <property type="entry name" value="DUF4200"/>
    <property type="match status" value="1"/>
</dbReference>
<evidence type="ECO:0000256" key="1">
    <source>
        <dbReference type="ARBA" id="ARBA00023054"/>
    </source>
</evidence>
<dbReference type="AlphaFoldDB" id="A0A7R9CZZ8"/>
<evidence type="ECO:0000256" key="2">
    <source>
        <dbReference type="SAM" id="MobiDB-lite"/>
    </source>
</evidence>
<reference evidence="4" key="1">
    <citation type="submission" date="2020-11" db="EMBL/GenBank/DDBJ databases">
        <authorList>
            <person name="Tran Van P."/>
        </authorList>
    </citation>
    <scope>NUCLEOTIDE SEQUENCE</scope>
</reference>
<dbReference type="PANTHER" id="PTHR21683">
    <property type="entry name" value="COILED-COIL DOMAIN-CONTAINING PROTEIN 42 LIKE-2-LIKE-RELATED"/>
    <property type="match status" value="1"/>
</dbReference>
<evidence type="ECO:0000313" key="4">
    <source>
        <dbReference type="EMBL" id="CAD7405518.1"/>
    </source>
</evidence>
<feature type="region of interest" description="Disordered" evidence="2">
    <location>
        <begin position="19"/>
        <end position="43"/>
    </location>
</feature>
<feature type="compositionally biased region" description="Polar residues" evidence="2">
    <location>
        <begin position="29"/>
        <end position="39"/>
    </location>
</feature>